<dbReference type="AlphaFoldDB" id="A0AAD7MTV7"/>
<protein>
    <submittedName>
        <fullName evidence="1">Uncharacterized protein</fullName>
    </submittedName>
</protein>
<reference evidence="1" key="1">
    <citation type="submission" date="2023-03" db="EMBL/GenBank/DDBJ databases">
        <title>Massive genome expansion in bonnet fungi (Mycena s.s.) driven by repeated elements and novel gene families across ecological guilds.</title>
        <authorList>
            <consortium name="Lawrence Berkeley National Laboratory"/>
            <person name="Harder C.B."/>
            <person name="Miyauchi S."/>
            <person name="Viragh M."/>
            <person name="Kuo A."/>
            <person name="Thoen E."/>
            <person name="Andreopoulos B."/>
            <person name="Lu D."/>
            <person name="Skrede I."/>
            <person name="Drula E."/>
            <person name="Henrissat B."/>
            <person name="Morin E."/>
            <person name="Kohler A."/>
            <person name="Barry K."/>
            <person name="LaButti K."/>
            <person name="Morin E."/>
            <person name="Salamov A."/>
            <person name="Lipzen A."/>
            <person name="Mereny Z."/>
            <person name="Hegedus B."/>
            <person name="Baldrian P."/>
            <person name="Stursova M."/>
            <person name="Weitz H."/>
            <person name="Taylor A."/>
            <person name="Grigoriev I.V."/>
            <person name="Nagy L.G."/>
            <person name="Martin F."/>
            <person name="Kauserud H."/>
        </authorList>
    </citation>
    <scope>NUCLEOTIDE SEQUENCE</scope>
    <source>
        <strain evidence="1">CBHHK188m</strain>
    </source>
</reference>
<dbReference type="EMBL" id="JARJLG010000172">
    <property type="protein sequence ID" value="KAJ7732788.1"/>
    <property type="molecule type" value="Genomic_DNA"/>
</dbReference>
<gene>
    <name evidence="1" type="ORF">DFH07DRAFT_780808</name>
</gene>
<evidence type="ECO:0000313" key="1">
    <source>
        <dbReference type="EMBL" id="KAJ7732788.1"/>
    </source>
</evidence>
<comment type="caution">
    <text evidence="1">The sequence shown here is derived from an EMBL/GenBank/DDBJ whole genome shotgun (WGS) entry which is preliminary data.</text>
</comment>
<dbReference type="Proteomes" id="UP001215280">
    <property type="component" value="Unassembled WGS sequence"/>
</dbReference>
<proteinExistence type="predicted"/>
<sequence>MAGRRVRVRTLEHLCVGVAARERVWVAAAGEPIVLGVVVAKDTSAAVLRSGEAARVGVTHLRVRAQEHHGNEAVQLEQLVRVQVWRPCRPWARRRLQRMYPDKYGWHGRQQDAGGVEGDPKMLSAGMECGKGVQLSGPADAQAIGSEGGVPSAGVNAARCAGAGAGCRYRNVGAEQGMVAGPADAQPVGGERGAALCRADVQWDVERNGVVRRGSGRGEGGGNLMGKVP</sequence>
<keyword evidence="2" id="KW-1185">Reference proteome</keyword>
<accession>A0AAD7MTV7</accession>
<name>A0AAD7MTV7_9AGAR</name>
<evidence type="ECO:0000313" key="2">
    <source>
        <dbReference type="Proteomes" id="UP001215280"/>
    </source>
</evidence>
<organism evidence="1 2">
    <name type="scientific">Mycena maculata</name>
    <dbReference type="NCBI Taxonomy" id="230809"/>
    <lineage>
        <taxon>Eukaryota</taxon>
        <taxon>Fungi</taxon>
        <taxon>Dikarya</taxon>
        <taxon>Basidiomycota</taxon>
        <taxon>Agaricomycotina</taxon>
        <taxon>Agaricomycetes</taxon>
        <taxon>Agaricomycetidae</taxon>
        <taxon>Agaricales</taxon>
        <taxon>Marasmiineae</taxon>
        <taxon>Mycenaceae</taxon>
        <taxon>Mycena</taxon>
    </lineage>
</organism>